<reference evidence="14" key="1">
    <citation type="submission" date="2022-11" db="EMBL/GenBank/DDBJ databases">
        <title>Robbsia betulipollinis sp. nov., isolated from pollen of birch (Betula pendula).</title>
        <authorList>
            <person name="Shi H."/>
            <person name="Ambika Manirajan B."/>
            <person name="Ratering S."/>
            <person name="Geissler-Plaum R."/>
            <person name="Schnell S."/>
        </authorList>
    </citation>
    <scope>NUCLEOTIDE SEQUENCE</scope>
    <source>
        <strain evidence="14">Bb-Pol-6</strain>
    </source>
</reference>
<evidence type="ECO:0000256" key="11">
    <source>
        <dbReference type="ARBA" id="ARBA00048179"/>
    </source>
</evidence>
<evidence type="ECO:0000256" key="3">
    <source>
        <dbReference type="ARBA" id="ARBA00009406"/>
    </source>
</evidence>
<evidence type="ECO:0000313" key="15">
    <source>
        <dbReference type="Proteomes" id="UP001082899"/>
    </source>
</evidence>
<organism evidence="14 15">
    <name type="scientific">Robbsia betulipollinis</name>
    <dbReference type="NCBI Taxonomy" id="2981849"/>
    <lineage>
        <taxon>Bacteria</taxon>
        <taxon>Pseudomonadati</taxon>
        <taxon>Pseudomonadota</taxon>
        <taxon>Betaproteobacteria</taxon>
        <taxon>Burkholderiales</taxon>
        <taxon>Burkholderiaceae</taxon>
        <taxon>Robbsia</taxon>
    </lineage>
</organism>
<keyword evidence="9" id="KW-0408">Iron</keyword>
<dbReference type="Gene3D" id="3.40.190.10">
    <property type="entry name" value="Periplasmic binding protein-like II"/>
    <property type="match status" value="2"/>
</dbReference>
<evidence type="ECO:0000256" key="6">
    <source>
        <dbReference type="ARBA" id="ARBA00022723"/>
    </source>
</evidence>
<dbReference type="Pfam" id="PF09084">
    <property type="entry name" value="NMT1"/>
    <property type="match status" value="1"/>
</dbReference>
<evidence type="ECO:0000256" key="8">
    <source>
        <dbReference type="ARBA" id="ARBA00022977"/>
    </source>
</evidence>
<evidence type="ECO:0000256" key="12">
    <source>
        <dbReference type="SAM" id="SignalP"/>
    </source>
</evidence>
<gene>
    <name evidence="14" type="ORF">OVY01_06865</name>
</gene>
<dbReference type="EMBL" id="JAPMXC010000001">
    <property type="protein sequence ID" value="MCY0386957.1"/>
    <property type="molecule type" value="Genomic_DNA"/>
</dbReference>
<keyword evidence="15" id="KW-1185">Reference proteome</keyword>
<proteinExistence type="inferred from homology"/>
<accession>A0ABT3ZKT2</accession>
<dbReference type="SUPFAM" id="SSF53850">
    <property type="entry name" value="Periplasmic binding protein-like II"/>
    <property type="match status" value="1"/>
</dbReference>
<dbReference type="InterPro" id="IPR015168">
    <property type="entry name" value="SsuA/THI5"/>
</dbReference>
<dbReference type="InterPro" id="IPR027939">
    <property type="entry name" value="NMT1/THI5"/>
</dbReference>
<evidence type="ECO:0000256" key="9">
    <source>
        <dbReference type="ARBA" id="ARBA00023004"/>
    </source>
</evidence>
<protein>
    <recommendedName>
        <fullName evidence="10">Thiamine pyrimidine synthase</fullName>
    </recommendedName>
</protein>
<dbReference type="PANTHER" id="PTHR31528">
    <property type="entry name" value="4-AMINO-5-HYDROXYMETHYL-2-METHYLPYRIMIDINE PHOSPHATE SYNTHASE THI11-RELATED"/>
    <property type="match status" value="1"/>
</dbReference>
<evidence type="ECO:0000256" key="10">
    <source>
        <dbReference type="ARBA" id="ARBA00033171"/>
    </source>
</evidence>
<keyword evidence="5" id="KW-0808">Transferase</keyword>
<comment type="function">
    <text evidence="1">Responsible for the formation of the pyrimidine heterocycle in the thiamine biosynthesis pathway. Catalyzes the formation of hydroxymethylpyrimidine phosphate (HMP-P) from histidine and pyridoxal phosphate (PLP). The protein uses PLP and the active site histidine to form HMP-P, generating an inactive enzyme. The enzyme can only undergo a single turnover, which suggests it is a suicide enzyme.</text>
</comment>
<keyword evidence="12" id="KW-0732">Signal</keyword>
<dbReference type="Proteomes" id="UP001082899">
    <property type="component" value="Unassembled WGS sequence"/>
</dbReference>
<evidence type="ECO:0000313" key="14">
    <source>
        <dbReference type="EMBL" id="MCY0386957.1"/>
    </source>
</evidence>
<keyword evidence="6" id="KW-0479">Metal-binding</keyword>
<feature type="signal peptide" evidence="12">
    <location>
        <begin position="1"/>
        <end position="32"/>
    </location>
</feature>
<comment type="pathway">
    <text evidence="2">Cofactor biosynthesis; thiamine diphosphate biosynthesis.</text>
</comment>
<sequence>MRLKRIIVRAALCLVASVAASVALVPLSTASAADLDTIRLRTDWTPWGIDAALYLAKQKGWFARAGIAVDAQDGIGSTHTVQLVGAGQFDAGLANLGPMIIGRDRGLPVIAIADFVRQNDTGVLVPANENWRTPKDLVGRRIAITPGGSGAPFFDRFFANGGVAADQVTRLNVDAAAQTAIYIAGRVDGTVSSIPFFLPIVAAQRPSRAIRFADFGLPLPSFGLFTNEKALAAKRAALGRFASVMAGAWQYIEQGHQDEAVAAMLAQRPDVKLDPKILRGQIDQLLGFMHTPATQGQPTGYMAESDWQGALKTLGDAKLLKNPEPADHYFTNTLLDRATIDRIGAGK</sequence>
<keyword evidence="7" id="KW-0663">Pyridoxal phosphate</keyword>
<comment type="catalytic activity">
    <reaction evidence="11">
        <text>N(6)-(pyridoxal phosphate)-L-lysyl-[4-amino-5-hydroxymethyl-2-methylpyrimidine phosphate synthase] + L-histidyl-[4-amino-5-hydroxymethyl-2-methylpyrimidine phosphate synthase] + 2 Fe(3+) + 4 H2O = L-lysyl-[4-amino-5-hydroxymethyl-2-methylpyrimidine phosphate synthase] + (2S)-2-amino-5-hydroxy-4-oxopentanoyl-[4-amino-5-hydroxymethyl-2-methylpyrimidine phosphate synthase] + 4-amino-2-methyl-5-(phosphooxymethyl)pyrimidine + 3-oxopropanoate + 2 Fe(2+) + 2 H(+)</text>
        <dbReference type="Rhea" id="RHEA:65756"/>
        <dbReference type="Rhea" id="RHEA-COMP:16892"/>
        <dbReference type="Rhea" id="RHEA-COMP:16893"/>
        <dbReference type="Rhea" id="RHEA-COMP:16894"/>
        <dbReference type="Rhea" id="RHEA-COMP:16895"/>
        <dbReference type="ChEBI" id="CHEBI:15377"/>
        <dbReference type="ChEBI" id="CHEBI:15378"/>
        <dbReference type="ChEBI" id="CHEBI:29033"/>
        <dbReference type="ChEBI" id="CHEBI:29034"/>
        <dbReference type="ChEBI" id="CHEBI:29969"/>
        <dbReference type="ChEBI" id="CHEBI:29979"/>
        <dbReference type="ChEBI" id="CHEBI:33190"/>
        <dbReference type="ChEBI" id="CHEBI:58354"/>
        <dbReference type="ChEBI" id="CHEBI:143915"/>
        <dbReference type="ChEBI" id="CHEBI:157692"/>
    </reaction>
    <physiologicalReaction direction="left-to-right" evidence="11">
        <dbReference type="Rhea" id="RHEA:65757"/>
    </physiologicalReaction>
</comment>
<feature type="chain" id="PRO_5046547368" description="Thiamine pyrimidine synthase" evidence="12">
    <location>
        <begin position="33"/>
        <end position="347"/>
    </location>
</feature>
<keyword evidence="8" id="KW-0784">Thiamine biosynthesis</keyword>
<evidence type="ECO:0000259" key="13">
    <source>
        <dbReference type="Pfam" id="PF09084"/>
    </source>
</evidence>
<name>A0ABT3ZKT2_9BURK</name>
<evidence type="ECO:0000256" key="7">
    <source>
        <dbReference type="ARBA" id="ARBA00022898"/>
    </source>
</evidence>
<comment type="caution">
    <text evidence="14">The sequence shown here is derived from an EMBL/GenBank/DDBJ whole genome shotgun (WGS) entry which is preliminary data.</text>
</comment>
<dbReference type="RefSeq" id="WP_267846630.1">
    <property type="nucleotide sequence ID" value="NZ_JAPMXC010000001.1"/>
</dbReference>
<comment type="similarity">
    <text evidence="3">Belongs to the NMT1/THI5 family.</text>
</comment>
<evidence type="ECO:0000256" key="1">
    <source>
        <dbReference type="ARBA" id="ARBA00003469"/>
    </source>
</evidence>
<evidence type="ECO:0000256" key="4">
    <source>
        <dbReference type="ARBA" id="ARBA00011738"/>
    </source>
</evidence>
<feature type="domain" description="SsuA/THI5-like" evidence="13">
    <location>
        <begin position="51"/>
        <end position="253"/>
    </location>
</feature>
<evidence type="ECO:0000256" key="2">
    <source>
        <dbReference type="ARBA" id="ARBA00004948"/>
    </source>
</evidence>
<comment type="subunit">
    <text evidence="4">Homodimer.</text>
</comment>
<evidence type="ECO:0000256" key="5">
    <source>
        <dbReference type="ARBA" id="ARBA00022679"/>
    </source>
</evidence>
<dbReference type="PANTHER" id="PTHR31528:SF1">
    <property type="entry name" value="4-AMINO-5-HYDROXYMETHYL-2-METHYLPYRIMIDINE PHOSPHATE SYNTHASE THI11-RELATED"/>
    <property type="match status" value="1"/>
</dbReference>